<evidence type="ECO:0000313" key="2">
    <source>
        <dbReference type="Proteomes" id="UP001292094"/>
    </source>
</evidence>
<accession>A0AAE1NDB0</accession>
<reference evidence="1" key="1">
    <citation type="submission" date="2023-11" db="EMBL/GenBank/DDBJ databases">
        <title>Genome assemblies of two species of porcelain crab, Petrolisthes cinctipes and Petrolisthes manimaculis (Anomura: Porcellanidae).</title>
        <authorList>
            <person name="Angst P."/>
        </authorList>
    </citation>
    <scope>NUCLEOTIDE SEQUENCE</scope>
    <source>
        <strain evidence="1">PB745_02</strain>
        <tissue evidence="1">Gill</tissue>
    </source>
</reference>
<dbReference type="Proteomes" id="UP001292094">
    <property type="component" value="Unassembled WGS sequence"/>
</dbReference>
<comment type="caution">
    <text evidence="1">The sequence shown here is derived from an EMBL/GenBank/DDBJ whole genome shotgun (WGS) entry which is preliminary data.</text>
</comment>
<name>A0AAE1NDB0_9EUCA</name>
<dbReference type="EMBL" id="JAWZYT010006955">
    <property type="protein sequence ID" value="KAK4287292.1"/>
    <property type="molecule type" value="Genomic_DNA"/>
</dbReference>
<proteinExistence type="predicted"/>
<dbReference type="AlphaFoldDB" id="A0AAE1NDB0"/>
<keyword evidence="2" id="KW-1185">Reference proteome</keyword>
<protein>
    <submittedName>
        <fullName evidence="1">Uncharacterized protein</fullName>
    </submittedName>
</protein>
<evidence type="ECO:0000313" key="1">
    <source>
        <dbReference type="EMBL" id="KAK4287292.1"/>
    </source>
</evidence>
<organism evidence="1 2">
    <name type="scientific">Petrolisthes manimaculis</name>
    <dbReference type="NCBI Taxonomy" id="1843537"/>
    <lineage>
        <taxon>Eukaryota</taxon>
        <taxon>Metazoa</taxon>
        <taxon>Ecdysozoa</taxon>
        <taxon>Arthropoda</taxon>
        <taxon>Crustacea</taxon>
        <taxon>Multicrustacea</taxon>
        <taxon>Malacostraca</taxon>
        <taxon>Eumalacostraca</taxon>
        <taxon>Eucarida</taxon>
        <taxon>Decapoda</taxon>
        <taxon>Pleocyemata</taxon>
        <taxon>Anomura</taxon>
        <taxon>Galatheoidea</taxon>
        <taxon>Porcellanidae</taxon>
        <taxon>Petrolisthes</taxon>
    </lineage>
</organism>
<sequence>MTYEAEYFPVYNVSLRLVHGGHSCHINPTGNSILRNHAWERWCMGEVWLALTILYLPAYLTPHLPASPLTYLPHPSPTCLTPHLPASPLTYLPHPSPTCLTPHLPASLTPLPASPLTYLPHPSPTYLTPHLPALTPHLPALTPS</sequence>
<gene>
    <name evidence="1" type="ORF">Pmani_039635</name>
</gene>
<dbReference type="PRINTS" id="PR01217">
    <property type="entry name" value="PRICHEXTENSN"/>
</dbReference>